<dbReference type="InterPro" id="IPR000620">
    <property type="entry name" value="EamA_dom"/>
</dbReference>
<keyword evidence="5 7" id="KW-0472">Membrane</keyword>
<comment type="similarity">
    <text evidence="2">Belongs to the EamA transporter family.</text>
</comment>
<gene>
    <name evidence="9" type="ORF">SRIM_002875</name>
</gene>
<evidence type="ECO:0000256" key="6">
    <source>
        <dbReference type="SAM" id="MobiDB-lite"/>
    </source>
</evidence>
<dbReference type="InterPro" id="IPR050638">
    <property type="entry name" value="AA-Vitamin_Transporters"/>
</dbReference>
<feature type="region of interest" description="Disordered" evidence="6">
    <location>
        <begin position="1"/>
        <end position="35"/>
    </location>
</feature>
<dbReference type="SMR" id="A0A8A1UFJ1"/>
<keyword evidence="3 7" id="KW-0812">Transmembrane</keyword>
<dbReference type="Proteomes" id="UP000011074">
    <property type="component" value="Chromosome"/>
</dbReference>
<evidence type="ECO:0000256" key="2">
    <source>
        <dbReference type="ARBA" id="ARBA00007362"/>
    </source>
</evidence>
<evidence type="ECO:0000256" key="7">
    <source>
        <dbReference type="SAM" id="Phobius"/>
    </source>
</evidence>
<feature type="transmembrane region" description="Helical" evidence="7">
    <location>
        <begin position="97"/>
        <end position="114"/>
    </location>
</feature>
<keyword evidence="4 7" id="KW-1133">Transmembrane helix</keyword>
<feature type="transmembrane region" description="Helical" evidence="7">
    <location>
        <begin position="120"/>
        <end position="141"/>
    </location>
</feature>
<evidence type="ECO:0000259" key="8">
    <source>
        <dbReference type="Pfam" id="PF00892"/>
    </source>
</evidence>
<dbReference type="Pfam" id="PF00892">
    <property type="entry name" value="EamA"/>
    <property type="match status" value="1"/>
</dbReference>
<evidence type="ECO:0000256" key="5">
    <source>
        <dbReference type="ARBA" id="ARBA00023136"/>
    </source>
</evidence>
<feature type="transmembrane region" description="Helical" evidence="7">
    <location>
        <begin position="148"/>
        <end position="166"/>
    </location>
</feature>
<protein>
    <submittedName>
        <fullName evidence="9">EamA family transporter</fullName>
    </submittedName>
</protein>
<feature type="transmembrane region" description="Helical" evidence="7">
    <location>
        <begin position="66"/>
        <end position="85"/>
    </location>
</feature>
<feature type="transmembrane region" description="Helical" evidence="7">
    <location>
        <begin position="263"/>
        <end position="283"/>
    </location>
</feature>
<evidence type="ECO:0000313" key="9">
    <source>
        <dbReference type="EMBL" id="QST79253.1"/>
    </source>
</evidence>
<accession>A0A8A1UFJ1</accession>
<evidence type="ECO:0000256" key="1">
    <source>
        <dbReference type="ARBA" id="ARBA00004141"/>
    </source>
</evidence>
<dbReference type="PANTHER" id="PTHR32322:SF2">
    <property type="entry name" value="EAMA DOMAIN-CONTAINING PROTEIN"/>
    <property type="match status" value="1"/>
</dbReference>
<evidence type="ECO:0000256" key="4">
    <source>
        <dbReference type="ARBA" id="ARBA00022989"/>
    </source>
</evidence>
<comment type="subcellular location">
    <subcellularLocation>
        <location evidence="1">Membrane</location>
        <topology evidence="1">Multi-pass membrane protein</topology>
    </subcellularLocation>
</comment>
<feature type="transmembrane region" description="Helical" evidence="7">
    <location>
        <begin position="172"/>
        <end position="190"/>
    </location>
</feature>
<evidence type="ECO:0000256" key="3">
    <source>
        <dbReference type="ARBA" id="ARBA00022692"/>
    </source>
</evidence>
<organism evidence="9 10">
    <name type="scientific">Streptomyces rimosus subsp. rimosus (strain ATCC 10970 / DSM 40260 / JCM 4667 / NRRL 2234)</name>
    <dbReference type="NCBI Taxonomy" id="1265868"/>
    <lineage>
        <taxon>Bacteria</taxon>
        <taxon>Bacillati</taxon>
        <taxon>Actinomycetota</taxon>
        <taxon>Actinomycetes</taxon>
        <taxon>Kitasatosporales</taxon>
        <taxon>Streptomycetaceae</taxon>
        <taxon>Streptomyces</taxon>
    </lineage>
</organism>
<feature type="domain" description="EamA" evidence="8">
    <location>
        <begin position="173"/>
        <end position="305"/>
    </location>
</feature>
<reference evidence="9" key="1">
    <citation type="submission" date="2012-12" db="EMBL/GenBank/DDBJ databases">
        <authorList>
            <person name="Pethick F.E."/>
            <person name="MacFadyen A.C."/>
            <person name="Tang Z."/>
            <person name="Sangal V."/>
            <person name="Tze-Tze L."/>
            <person name="Chu J."/>
            <person name="Guo M."/>
            <person name="Kirby R."/>
            <person name="Hoskisson P.A."/>
            <person name="Herron P.R."/>
            <person name="Hunter I.S."/>
        </authorList>
    </citation>
    <scope>NUCLEOTIDE SEQUENCE</scope>
    <source>
        <strain evidence="9">ATCC 10970</strain>
    </source>
</reference>
<dbReference type="AlphaFoldDB" id="A0A8A1UFJ1"/>
<feature type="transmembrane region" description="Helical" evidence="7">
    <location>
        <begin position="202"/>
        <end position="221"/>
    </location>
</feature>
<dbReference type="InterPro" id="IPR037185">
    <property type="entry name" value="EmrE-like"/>
</dbReference>
<feature type="transmembrane region" description="Helical" evidence="7">
    <location>
        <begin position="289"/>
        <end position="309"/>
    </location>
</feature>
<dbReference type="RefSeq" id="WP_100246542.1">
    <property type="nucleotide sequence ID" value="NZ_CP048261.1"/>
</dbReference>
<dbReference type="SUPFAM" id="SSF103481">
    <property type="entry name" value="Multidrug resistance efflux transporter EmrE"/>
    <property type="match status" value="2"/>
</dbReference>
<dbReference type="GeneID" id="66852834"/>
<sequence>MASQRSSAGTDAGHVPAETGATAGPDPTAVRPRRPGPPAPVFVLRSVVCVQLGQALGKGLIDDVGGPWGVVALRLALAAVVLLLWRRPRLPAARGDRLLVLAFGTSIAGMNLVYSAMAYLPLGVAVTLQLLGPLAIALGSVRRWRDALWGVLAVAGVLLFAAPGAAGSLPAAGLAYALASAAAMGSYLLLSRRAGARSHGAGPLALAVAWAAVLTVPYGLVESGAARLTGPSTLAMALGVALLSAVVPYSLEFTALRRLPVRVVGVLQSLEPVVAGLAGLLLLREWLTAVQWAAIGCIAAASAGVVATGQRPEPS</sequence>
<name>A0A8A1UFJ1_STRR1</name>
<feature type="transmembrane region" description="Helical" evidence="7">
    <location>
        <begin position="233"/>
        <end position="251"/>
    </location>
</feature>
<reference evidence="9" key="3">
    <citation type="journal article" date="2021" name="bioRxiv">
        <title>Bilateral symmetry of linear streptomycete chromosomes.</title>
        <authorList>
            <person name="Algora-Gallardo L."/>
            <person name="Schniete J.K."/>
            <person name="Mark D.R."/>
            <person name="Hunter I.S."/>
            <person name="Herron P.R."/>
        </authorList>
    </citation>
    <scope>NUCLEOTIDE SEQUENCE</scope>
    <source>
        <strain evidence="9">ATCC 10970</strain>
    </source>
</reference>
<dbReference type="PANTHER" id="PTHR32322">
    <property type="entry name" value="INNER MEMBRANE TRANSPORTER"/>
    <property type="match status" value="1"/>
</dbReference>
<reference evidence="9" key="2">
    <citation type="submission" date="2020-01" db="EMBL/GenBank/DDBJ databases">
        <authorList>
            <person name="Algora L."/>
            <person name="Schniete J.K."/>
            <person name="MacFadyen A."/>
            <person name="Hoskisson P.A."/>
            <person name="Hunter I.S."/>
            <person name="Herron P.R."/>
        </authorList>
    </citation>
    <scope>NUCLEOTIDE SEQUENCE</scope>
    <source>
        <strain evidence="9">ATCC 10970</strain>
    </source>
</reference>
<dbReference type="EMBL" id="CP048261">
    <property type="protein sequence ID" value="QST79253.1"/>
    <property type="molecule type" value="Genomic_DNA"/>
</dbReference>
<evidence type="ECO:0000313" key="10">
    <source>
        <dbReference type="Proteomes" id="UP000011074"/>
    </source>
</evidence>
<dbReference type="GO" id="GO:0016020">
    <property type="term" value="C:membrane"/>
    <property type="evidence" value="ECO:0007669"/>
    <property type="project" value="UniProtKB-SubCell"/>
</dbReference>
<proteinExistence type="inferred from homology"/>